<comment type="caution">
    <text evidence="1">The sequence shown here is derived from an EMBL/GenBank/DDBJ whole genome shotgun (WGS) entry which is preliminary data.</text>
</comment>
<gene>
    <name evidence="1" type="ORF">S01H1_61279</name>
</gene>
<accession>X0X821</accession>
<sequence length="198" mass="23511">EFFKDPFLKAFPDGNNEARTFLTRIEDPRNALYHANPISNRQAEQVICYCRDIIDSLKEYYEKMGEEKEYNVPRIIKVTDSFGNTIHSNEFGDDPVSSWFLHKDHKNYLRPGEKLGIEIEVDPSFDHSSYTVKWDINSKSIEKFTNETKISFEIDIKHVGGFFNVECRIISNKRWHKWRNWDDLVSIYYKVLPPLKEH</sequence>
<protein>
    <recommendedName>
        <fullName evidence="2">Swt1-like HEPN domain-containing protein</fullName>
    </recommendedName>
</protein>
<dbReference type="EMBL" id="BARS01040169">
    <property type="protein sequence ID" value="GAG32803.1"/>
    <property type="molecule type" value="Genomic_DNA"/>
</dbReference>
<proteinExistence type="predicted"/>
<evidence type="ECO:0008006" key="2">
    <source>
        <dbReference type="Google" id="ProtNLM"/>
    </source>
</evidence>
<organism evidence="1">
    <name type="scientific">marine sediment metagenome</name>
    <dbReference type="NCBI Taxonomy" id="412755"/>
    <lineage>
        <taxon>unclassified sequences</taxon>
        <taxon>metagenomes</taxon>
        <taxon>ecological metagenomes</taxon>
    </lineage>
</organism>
<dbReference type="AlphaFoldDB" id="X0X821"/>
<evidence type="ECO:0000313" key="1">
    <source>
        <dbReference type="EMBL" id="GAG32803.1"/>
    </source>
</evidence>
<feature type="non-terminal residue" evidence="1">
    <location>
        <position position="1"/>
    </location>
</feature>
<name>X0X821_9ZZZZ</name>
<reference evidence="1" key="1">
    <citation type="journal article" date="2014" name="Front. Microbiol.">
        <title>High frequency of phylogenetically diverse reductive dehalogenase-homologous genes in deep subseafloor sedimentary metagenomes.</title>
        <authorList>
            <person name="Kawai M."/>
            <person name="Futagami T."/>
            <person name="Toyoda A."/>
            <person name="Takaki Y."/>
            <person name="Nishi S."/>
            <person name="Hori S."/>
            <person name="Arai W."/>
            <person name="Tsubouchi T."/>
            <person name="Morono Y."/>
            <person name="Uchiyama I."/>
            <person name="Ito T."/>
            <person name="Fujiyama A."/>
            <person name="Inagaki F."/>
            <person name="Takami H."/>
        </authorList>
    </citation>
    <scope>NUCLEOTIDE SEQUENCE</scope>
    <source>
        <strain evidence="1">Expedition CK06-06</strain>
    </source>
</reference>